<evidence type="ECO:0008006" key="11">
    <source>
        <dbReference type="Google" id="ProtNLM"/>
    </source>
</evidence>
<feature type="region of interest" description="Disordered" evidence="6">
    <location>
        <begin position="160"/>
        <end position="184"/>
    </location>
</feature>
<reference evidence="9" key="1">
    <citation type="submission" date="2022-01" db="EMBL/GenBank/DDBJ databases">
        <authorList>
            <person name="King R."/>
        </authorList>
    </citation>
    <scope>NUCLEOTIDE SEQUENCE</scope>
</reference>
<feature type="compositionally biased region" description="Low complexity" evidence="6">
    <location>
        <begin position="160"/>
        <end position="170"/>
    </location>
</feature>
<dbReference type="GO" id="GO:0046983">
    <property type="term" value="F:protein dimerization activity"/>
    <property type="evidence" value="ECO:0007669"/>
    <property type="project" value="InterPro"/>
</dbReference>
<dbReference type="PROSITE" id="PS50888">
    <property type="entry name" value="BHLH"/>
    <property type="match status" value="1"/>
</dbReference>
<keyword evidence="3" id="KW-0238">DNA-binding</keyword>
<organism evidence="9 10">
    <name type="scientific">Nezara viridula</name>
    <name type="common">Southern green stink bug</name>
    <name type="synonym">Cimex viridulus</name>
    <dbReference type="NCBI Taxonomy" id="85310"/>
    <lineage>
        <taxon>Eukaryota</taxon>
        <taxon>Metazoa</taxon>
        <taxon>Ecdysozoa</taxon>
        <taxon>Arthropoda</taxon>
        <taxon>Hexapoda</taxon>
        <taxon>Insecta</taxon>
        <taxon>Pterygota</taxon>
        <taxon>Neoptera</taxon>
        <taxon>Paraneoptera</taxon>
        <taxon>Hemiptera</taxon>
        <taxon>Heteroptera</taxon>
        <taxon>Panheteroptera</taxon>
        <taxon>Pentatomomorpha</taxon>
        <taxon>Pentatomoidea</taxon>
        <taxon>Pentatomidae</taxon>
        <taxon>Pentatominae</taxon>
        <taxon>Nezara</taxon>
    </lineage>
</organism>
<accession>A0A9P0EEK2</accession>
<dbReference type="SMART" id="SM00511">
    <property type="entry name" value="ORANGE"/>
    <property type="match status" value="1"/>
</dbReference>
<dbReference type="OrthoDB" id="6085656at2759"/>
<comment type="subcellular location">
    <subcellularLocation>
        <location evidence="1">Nucleus</location>
    </subcellularLocation>
</comment>
<evidence type="ECO:0000256" key="5">
    <source>
        <dbReference type="ARBA" id="ARBA00023242"/>
    </source>
</evidence>
<evidence type="ECO:0000259" key="7">
    <source>
        <dbReference type="PROSITE" id="PS50888"/>
    </source>
</evidence>
<evidence type="ECO:0000256" key="1">
    <source>
        <dbReference type="ARBA" id="ARBA00004123"/>
    </source>
</evidence>
<dbReference type="Pfam" id="PF00010">
    <property type="entry name" value="HLH"/>
    <property type="match status" value="1"/>
</dbReference>
<dbReference type="InterPro" id="IPR036638">
    <property type="entry name" value="HLH_DNA-bd_sf"/>
</dbReference>
<sequence>MVTGSPAPQARPSDSNRRSNKPIMEKRRRARINHCLNELKSLILDAMKKDPARHSKLEKADILEMTVKHVESLQRSQVALSVAADPAVVNKFRAGWGECVGEVDRFPGLDSQVKKRLVEHLSSCMERSTEPSPVVTLVPTRLVNGDIALVVPCSPQQHKVPQQSAAVPQPAALPQPALPPQPEPLSLVVKEEKPCWRPW</sequence>
<dbReference type="PROSITE" id="PS51054">
    <property type="entry name" value="ORANGE"/>
    <property type="match status" value="1"/>
</dbReference>
<dbReference type="InterPro" id="IPR050370">
    <property type="entry name" value="HES_HEY"/>
</dbReference>
<dbReference type="InterPro" id="IPR011598">
    <property type="entry name" value="bHLH_dom"/>
</dbReference>
<dbReference type="InterPro" id="IPR003650">
    <property type="entry name" value="Orange_dom"/>
</dbReference>
<proteinExistence type="predicted"/>
<evidence type="ECO:0000256" key="2">
    <source>
        <dbReference type="ARBA" id="ARBA00023015"/>
    </source>
</evidence>
<keyword evidence="10" id="KW-1185">Reference proteome</keyword>
<feature type="domain" description="Orange" evidence="8">
    <location>
        <begin position="92"/>
        <end position="121"/>
    </location>
</feature>
<evidence type="ECO:0000256" key="3">
    <source>
        <dbReference type="ARBA" id="ARBA00023125"/>
    </source>
</evidence>
<evidence type="ECO:0000256" key="6">
    <source>
        <dbReference type="SAM" id="MobiDB-lite"/>
    </source>
</evidence>
<keyword evidence="5" id="KW-0539">Nucleus</keyword>
<feature type="region of interest" description="Disordered" evidence="6">
    <location>
        <begin position="1"/>
        <end position="26"/>
    </location>
</feature>
<evidence type="ECO:0000259" key="8">
    <source>
        <dbReference type="PROSITE" id="PS51054"/>
    </source>
</evidence>
<dbReference type="Proteomes" id="UP001152798">
    <property type="component" value="Chromosome 3"/>
</dbReference>
<keyword evidence="4" id="KW-0804">Transcription</keyword>
<dbReference type="GO" id="GO:1990837">
    <property type="term" value="F:sequence-specific double-stranded DNA binding"/>
    <property type="evidence" value="ECO:0007669"/>
    <property type="project" value="UniProtKB-ARBA"/>
</dbReference>
<dbReference type="CDD" id="cd18913">
    <property type="entry name" value="bHLH-O_hairy_like"/>
    <property type="match status" value="1"/>
</dbReference>
<dbReference type="SUPFAM" id="SSF158457">
    <property type="entry name" value="Orange domain-like"/>
    <property type="match status" value="1"/>
</dbReference>
<dbReference type="GO" id="GO:0005634">
    <property type="term" value="C:nucleus"/>
    <property type="evidence" value="ECO:0007669"/>
    <property type="project" value="UniProtKB-SubCell"/>
</dbReference>
<dbReference type="FunFam" id="4.10.280.10:FF:000009">
    <property type="entry name" value="Transcription factor HES-1"/>
    <property type="match status" value="1"/>
</dbReference>
<dbReference type="AlphaFoldDB" id="A0A9P0EEK2"/>
<gene>
    <name evidence="9" type="ORF">NEZAVI_LOCUS5734</name>
</gene>
<evidence type="ECO:0000313" key="9">
    <source>
        <dbReference type="EMBL" id="CAH1395463.1"/>
    </source>
</evidence>
<evidence type="ECO:0000256" key="4">
    <source>
        <dbReference type="ARBA" id="ARBA00023163"/>
    </source>
</evidence>
<dbReference type="SUPFAM" id="SSF47459">
    <property type="entry name" value="HLH, helix-loop-helix DNA-binding domain"/>
    <property type="match status" value="1"/>
</dbReference>
<dbReference type="Pfam" id="PF07527">
    <property type="entry name" value="Hairy_orange"/>
    <property type="match status" value="1"/>
</dbReference>
<keyword evidence="2" id="KW-0805">Transcription regulation</keyword>
<dbReference type="Gene3D" id="6.10.250.980">
    <property type="match status" value="1"/>
</dbReference>
<dbReference type="GO" id="GO:0006355">
    <property type="term" value="P:regulation of DNA-templated transcription"/>
    <property type="evidence" value="ECO:0007669"/>
    <property type="project" value="InterPro"/>
</dbReference>
<dbReference type="Gene3D" id="4.10.280.10">
    <property type="entry name" value="Helix-loop-helix DNA-binding domain"/>
    <property type="match status" value="1"/>
</dbReference>
<evidence type="ECO:0000313" key="10">
    <source>
        <dbReference type="Proteomes" id="UP001152798"/>
    </source>
</evidence>
<feature type="compositionally biased region" description="Pro residues" evidence="6">
    <location>
        <begin position="171"/>
        <end position="183"/>
    </location>
</feature>
<feature type="domain" description="BHLH" evidence="7">
    <location>
        <begin position="16"/>
        <end position="73"/>
    </location>
</feature>
<dbReference type="EMBL" id="OV725079">
    <property type="protein sequence ID" value="CAH1395463.1"/>
    <property type="molecule type" value="Genomic_DNA"/>
</dbReference>
<dbReference type="SMART" id="SM00353">
    <property type="entry name" value="HLH"/>
    <property type="match status" value="1"/>
</dbReference>
<dbReference type="PANTHER" id="PTHR10985">
    <property type="entry name" value="BASIC HELIX-LOOP-HELIX TRANSCRIPTION FACTOR, HES-RELATED"/>
    <property type="match status" value="1"/>
</dbReference>
<protein>
    <recommendedName>
        <fullName evidence="11">Hairy</fullName>
    </recommendedName>
</protein>
<name>A0A9P0EEK2_NEZVI</name>